<keyword evidence="2" id="KW-0378">Hydrolase</keyword>
<dbReference type="PANTHER" id="PTHR43798">
    <property type="entry name" value="MONOACYLGLYCEROL LIPASE"/>
    <property type="match status" value="1"/>
</dbReference>
<dbReference type="PANTHER" id="PTHR43798:SF33">
    <property type="entry name" value="HYDROLASE, PUTATIVE (AFU_ORTHOLOGUE AFUA_2G14860)-RELATED"/>
    <property type="match status" value="1"/>
</dbReference>
<accession>A0A9X2RK88</accession>
<dbReference type="Gene3D" id="3.40.50.1820">
    <property type="entry name" value="alpha/beta hydrolase"/>
    <property type="match status" value="1"/>
</dbReference>
<feature type="domain" description="AB hydrolase-1" evidence="1">
    <location>
        <begin position="35"/>
        <end position="285"/>
    </location>
</feature>
<evidence type="ECO:0000313" key="3">
    <source>
        <dbReference type="Proteomes" id="UP001142610"/>
    </source>
</evidence>
<dbReference type="Pfam" id="PF00561">
    <property type="entry name" value="Abhydrolase_1"/>
    <property type="match status" value="1"/>
</dbReference>
<dbReference type="EMBL" id="JANIBC010000005">
    <property type="protein sequence ID" value="MCQ8185387.1"/>
    <property type="molecule type" value="Genomic_DNA"/>
</dbReference>
<reference evidence="2" key="1">
    <citation type="submission" date="2022-07" db="EMBL/GenBank/DDBJ databases">
        <title>Parvularcula maris sp. nov., an algicidal bacterium isolated from seawater.</title>
        <authorList>
            <person name="Li F."/>
        </authorList>
    </citation>
    <scope>NUCLEOTIDE SEQUENCE</scope>
    <source>
        <strain evidence="2">BGMRC 0090</strain>
    </source>
</reference>
<gene>
    <name evidence="2" type="ORF">NOG11_08270</name>
</gene>
<dbReference type="GO" id="GO:0016020">
    <property type="term" value="C:membrane"/>
    <property type="evidence" value="ECO:0007669"/>
    <property type="project" value="TreeGrafter"/>
</dbReference>
<dbReference type="PRINTS" id="PR00111">
    <property type="entry name" value="ABHYDROLASE"/>
</dbReference>
<dbReference type="Proteomes" id="UP001142610">
    <property type="component" value="Unassembled WGS sequence"/>
</dbReference>
<sequence>MASPALPDEALLHEEKVEASGLKLHLRLWGNRTKPLLLLQHGGKDHGRSWDWTVAAFLDRYCVAVPDLRGHGDSDWAAGGGYDGFDMATDMAFMVEHLVGLGFEAPFDFIGHSLGGNIVLNYAAAQPHRVRKVVSIEGLGFSQKSYDELVGKPTARRMGETMERRLKLAGRGPRVFKDKEDAVKRLASLHQQLSPEQARHLALHALRETEGGYRWKHDPQLGFMPLRPIPPAEYADVHEAIEAPVLLLYGSDSWASDPSKDGRLKPFRNAEFELFEGAGHWLHHDQYDRFIERVQSFLGDSV</sequence>
<dbReference type="InterPro" id="IPR050266">
    <property type="entry name" value="AB_hydrolase_sf"/>
</dbReference>
<protein>
    <submittedName>
        <fullName evidence="2">Alpha/beta hydrolase</fullName>
    </submittedName>
</protein>
<dbReference type="GO" id="GO:0046464">
    <property type="term" value="P:acylglycerol catabolic process"/>
    <property type="evidence" value="ECO:0007669"/>
    <property type="project" value="TreeGrafter"/>
</dbReference>
<dbReference type="InterPro" id="IPR000073">
    <property type="entry name" value="AB_hydrolase_1"/>
</dbReference>
<dbReference type="RefSeq" id="WP_256619273.1">
    <property type="nucleotide sequence ID" value="NZ_JANIBC010000005.1"/>
</dbReference>
<evidence type="ECO:0000313" key="2">
    <source>
        <dbReference type="EMBL" id="MCQ8185387.1"/>
    </source>
</evidence>
<keyword evidence="3" id="KW-1185">Reference proteome</keyword>
<organism evidence="2 3">
    <name type="scientific">Parvularcula maris</name>
    <dbReference type="NCBI Taxonomy" id="2965077"/>
    <lineage>
        <taxon>Bacteria</taxon>
        <taxon>Pseudomonadati</taxon>
        <taxon>Pseudomonadota</taxon>
        <taxon>Alphaproteobacteria</taxon>
        <taxon>Parvularculales</taxon>
        <taxon>Parvularculaceae</taxon>
        <taxon>Parvularcula</taxon>
    </lineage>
</organism>
<comment type="caution">
    <text evidence="2">The sequence shown here is derived from an EMBL/GenBank/DDBJ whole genome shotgun (WGS) entry which is preliminary data.</text>
</comment>
<evidence type="ECO:0000259" key="1">
    <source>
        <dbReference type="Pfam" id="PF00561"/>
    </source>
</evidence>
<name>A0A9X2RK88_9PROT</name>
<dbReference type="AlphaFoldDB" id="A0A9X2RK88"/>
<dbReference type="InterPro" id="IPR029058">
    <property type="entry name" value="AB_hydrolase_fold"/>
</dbReference>
<dbReference type="GO" id="GO:0047372">
    <property type="term" value="F:monoacylglycerol lipase activity"/>
    <property type="evidence" value="ECO:0007669"/>
    <property type="project" value="TreeGrafter"/>
</dbReference>
<proteinExistence type="predicted"/>
<dbReference type="SUPFAM" id="SSF53474">
    <property type="entry name" value="alpha/beta-Hydrolases"/>
    <property type="match status" value="1"/>
</dbReference>